<dbReference type="EMBL" id="JAAMFM010000007">
    <property type="protein sequence ID" value="NVM94677.1"/>
    <property type="molecule type" value="Genomic_DNA"/>
</dbReference>
<evidence type="ECO:0000313" key="2">
    <source>
        <dbReference type="Proteomes" id="UP000543556"/>
    </source>
</evidence>
<dbReference type="RefSeq" id="WP_176634407.1">
    <property type="nucleotide sequence ID" value="NZ_JAAMFM010000007.1"/>
</dbReference>
<comment type="caution">
    <text evidence="1">The sequence shown here is derived from an EMBL/GenBank/DDBJ whole genome shotgun (WGS) entry which is preliminary data.</text>
</comment>
<keyword evidence="2" id="KW-1185">Reference proteome</keyword>
<protein>
    <submittedName>
        <fullName evidence="1">Uncharacterized protein</fullName>
    </submittedName>
</protein>
<organism evidence="1 2">
    <name type="scientific">Arthrobacter wenxiniae</name>
    <dbReference type="NCBI Taxonomy" id="2713570"/>
    <lineage>
        <taxon>Bacteria</taxon>
        <taxon>Bacillati</taxon>
        <taxon>Actinomycetota</taxon>
        <taxon>Actinomycetes</taxon>
        <taxon>Micrococcales</taxon>
        <taxon>Micrococcaceae</taxon>
        <taxon>Arthrobacter</taxon>
    </lineage>
</organism>
<evidence type="ECO:0000313" key="1">
    <source>
        <dbReference type="EMBL" id="NVM94677.1"/>
    </source>
</evidence>
<name>A0A7Y7IGB9_9MICC</name>
<accession>A0A7Y7IGB9</accession>
<dbReference type="Proteomes" id="UP000543556">
    <property type="component" value="Unassembled WGS sequence"/>
</dbReference>
<reference evidence="1 2" key="1">
    <citation type="submission" date="2020-02" db="EMBL/GenBank/DDBJ databases">
        <title>Genome sequence of strain AETb3-4.</title>
        <authorList>
            <person name="Gao J."/>
            <person name="Zhang X."/>
        </authorList>
    </citation>
    <scope>NUCLEOTIDE SEQUENCE [LARGE SCALE GENOMIC DNA]</scope>
    <source>
        <strain evidence="1 2">AETb3-4</strain>
    </source>
</reference>
<sequence length="105" mass="11020">MTPAGLAAELAVQRMRARLLGGYGPGASEATVTAATRDRPVVAGQPTVVGLEQQARQAACARGSATTFLRRLLPWTRRILTVAGAALLLGRTLAQARRRRAGSRG</sequence>
<gene>
    <name evidence="1" type="ORF">G6034_07085</name>
</gene>
<dbReference type="AlphaFoldDB" id="A0A7Y7IGB9"/>
<proteinExistence type="predicted"/>